<dbReference type="HAMAP" id="MF_00323">
    <property type="entry name" value="Ferrochelatase"/>
    <property type="match status" value="1"/>
</dbReference>
<dbReference type="Pfam" id="PF00762">
    <property type="entry name" value="Ferrochelatase"/>
    <property type="match status" value="1"/>
</dbReference>
<proteinExistence type="inferred from homology"/>
<dbReference type="GO" id="GO:0004325">
    <property type="term" value="F:ferrochelatase activity"/>
    <property type="evidence" value="ECO:0007669"/>
    <property type="project" value="UniProtKB-UniRule"/>
</dbReference>
<dbReference type="CDD" id="cd03411">
    <property type="entry name" value="Ferrochelatase_N"/>
    <property type="match status" value="1"/>
</dbReference>
<keyword evidence="2 7" id="KW-0408">Iron</keyword>
<dbReference type="AlphaFoldDB" id="K0Z7W1"/>
<dbReference type="Gene3D" id="3.40.50.1400">
    <property type="match status" value="2"/>
</dbReference>
<feature type="binding site" evidence="7">
    <location>
        <position position="75"/>
    </location>
    <ligand>
        <name>Fe-coproporphyrin III</name>
        <dbReference type="ChEBI" id="CHEBI:68438"/>
    </ligand>
</feature>
<feature type="region of interest" description="Disordered" evidence="9">
    <location>
        <begin position="389"/>
        <end position="436"/>
    </location>
</feature>
<dbReference type="CDD" id="cd00419">
    <property type="entry name" value="Ferrochelatase_C"/>
    <property type="match status" value="1"/>
</dbReference>
<dbReference type="GO" id="GO:0005737">
    <property type="term" value="C:cytoplasm"/>
    <property type="evidence" value="ECO:0007669"/>
    <property type="project" value="UniProtKB-SubCell"/>
</dbReference>
<evidence type="ECO:0000256" key="2">
    <source>
        <dbReference type="ARBA" id="ARBA00023004"/>
    </source>
</evidence>
<dbReference type="STRING" id="883077.HMPREF9241_00195"/>
<name>K0Z7W1_9ACTO</name>
<dbReference type="GO" id="GO:0046872">
    <property type="term" value="F:metal ion binding"/>
    <property type="evidence" value="ECO:0007669"/>
    <property type="project" value="UniProtKB-KW"/>
</dbReference>
<evidence type="ECO:0000256" key="1">
    <source>
        <dbReference type="ARBA" id="ARBA00004744"/>
    </source>
</evidence>
<comment type="pathway">
    <text evidence="1 7">Porphyrin-containing compound metabolism; protoheme biosynthesis.</text>
</comment>
<dbReference type="InterPro" id="IPR033644">
    <property type="entry name" value="Ferrochelatase_C"/>
</dbReference>
<keyword evidence="4 7" id="KW-0456">Lyase</keyword>
<dbReference type="PATRIC" id="fig|883077.3.peg.190"/>
<dbReference type="SUPFAM" id="SSF53800">
    <property type="entry name" value="Chelatase"/>
    <property type="match status" value="1"/>
</dbReference>
<comment type="function">
    <text evidence="7">Involved in coproporphyrin-dependent heme b biosynthesis. Catalyzes the insertion of ferrous iron into coproporphyrin III to form Fe-coproporphyrin III.</text>
</comment>
<dbReference type="InterPro" id="IPR001015">
    <property type="entry name" value="Ferrochelatase"/>
</dbReference>
<evidence type="ECO:0000256" key="8">
    <source>
        <dbReference type="RuleBase" id="RU004185"/>
    </source>
</evidence>
<accession>K0Z7W1</accession>
<dbReference type="UniPathway" id="UPA00252"/>
<feature type="binding site" evidence="7">
    <location>
        <position position="208"/>
    </location>
    <ligand>
        <name>Fe(2+)</name>
        <dbReference type="ChEBI" id="CHEBI:29033"/>
    </ligand>
</feature>
<comment type="subcellular location">
    <subcellularLocation>
        <location evidence="7">Cytoplasm</location>
    </subcellularLocation>
</comment>
<dbReference type="eggNOG" id="COG0276">
    <property type="taxonomic scope" value="Bacteria"/>
</dbReference>
<evidence type="ECO:0000256" key="9">
    <source>
        <dbReference type="SAM" id="MobiDB-lite"/>
    </source>
</evidence>
<keyword evidence="5 7" id="KW-0627">Porphyrin biosynthesis</keyword>
<dbReference type="Proteomes" id="UP000003994">
    <property type="component" value="Unassembled WGS sequence"/>
</dbReference>
<comment type="catalytic activity">
    <reaction evidence="6">
        <text>Fe-coproporphyrin III + 2 H(+) = coproporphyrin III + Fe(2+)</text>
        <dbReference type="Rhea" id="RHEA:49572"/>
        <dbReference type="ChEBI" id="CHEBI:15378"/>
        <dbReference type="ChEBI" id="CHEBI:29033"/>
        <dbReference type="ChEBI" id="CHEBI:68438"/>
        <dbReference type="ChEBI" id="CHEBI:131725"/>
        <dbReference type="EC" id="4.99.1.9"/>
    </reaction>
    <physiologicalReaction direction="right-to-left" evidence="6">
        <dbReference type="Rhea" id="RHEA:49574"/>
    </physiologicalReaction>
</comment>
<feature type="binding site" evidence="7">
    <location>
        <position position="144"/>
    </location>
    <ligand>
        <name>Fe-coproporphyrin III</name>
        <dbReference type="ChEBI" id="CHEBI:68438"/>
    </ligand>
</feature>
<feature type="binding site" description="axial binding residue" evidence="7">
    <location>
        <position position="34"/>
    </location>
    <ligand>
        <name>Fe-coproporphyrin III</name>
        <dbReference type="ChEBI" id="CHEBI:68438"/>
    </ligand>
    <ligandPart>
        <name>Fe</name>
        <dbReference type="ChEBI" id="CHEBI:18248"/>
    </ligandPart>
</feature>
<organism evidence="10 11">
    <name type="scientific">Schaalia turicensis ACS-279-V-Col4</name>
    <dbReference type="NCBI Taxonomy" id="883077"/>
    <lineage>
        <taxon>Bacteria</taxon>
        <taxon>Bacillati</taxon>
        <taxon>Actinomycetota</taxon>
        <taxon>Actinomycetes</taxon>
        <taxon>Actinomycetales</taxon>
        <taxon>Actinomycetaceae</taxon>
        <taxon>Schaalia</taxon>
    </lineage>
</organism>
<evidence type="ECO:0000256" key="4">
    <source>
        <dbReference type="ARBA" id="ARBA00023239"/>
    </source>
</evidence>
<sequence>MHMNTSKRLNESLELEQKMSDLTAPYDALLVVSYGGPNGPDDVLPFMRNATKGKGIPDERLLEVSGHYGRFGGVSPINACNEALLEALREELHSRGADITIGLGNRNWHPFMSETIAELVQGGARRILMMQTSAYASYSGCRQYREDVADALALLPDGGKDMTVDKVRSYHDSPGFLTAQIDVVSESVKTLLDRGTVIDDLHLVFVTHSIPTPMQGGSGNSDKTGSDYVAQHLALMELIVPAVEEKLGLKVGTLKTDLAFCSRSGNPNASWLEPDINDRLEELKAEGVKAVSCAPIGFISDHMEVVFDLDTEAKQTATDLELDYDRARTVDTHPAFIASLADLILERAARARGENPEQPSTLPLGAWPDECASHCCRMIEGLDTGKTVVAGPTAAKNGELPTHTHPRDAHHPAEPAQKSHANKRDGRPRQSEKTAR</sequence>
<evidence type="ECO:0000256" key="5">
    <source>
        <dbReference type="ARBA" id="ARBA00023244"/>
    </source>
</evidence>
<protein>
    <recommendedName>
        <fullName evidence="7">Coproporphyrin III ferrochelatase</fullName>
        <ecNumber evidence="7">4.99.1.9</ecNumber>
    </recommendedName>
</protein>
<keyword evidence="7" id="KW-0963">Cytoplasm</keyword>
<dbReference type="PANTHER" id="PTHR11108">
    <property type="entry name" value="FERROCHELATASE"/>
    <property type="match status" value="1"/>
</dbReference>
<dbReference type="InterPro" id="IPR033659">
    <property type="entry name" value="Ferrochelatase_N"/>
</dbReference>
<feature type="compositionally biased region" description="Basic and acidic residues" evidence="9">
    <location>
        <begin position="422"/>
        <end position="436"/>
    </location>
</feature>
<comment type="similarity">
    <text evidence="7 8">Belongs to the ferrochelatase family.</text>
</comment>
<evidence type="ECO:0000256" key="3">
    <source>
        <dbReference type="ARBA" id="ARBA00023133"/>
    </source>
</evidence>
<dbReference type="GO" id="GO:0006783">
    <property type="term" value="P:heme biosynthetic process"/>
    <property type="evidence" value="ECO:0007669"/>
    <property type="project" value="UniProtKB-UniRule"/>
</dbReference>
<evidence type="ECO:0000256" key="7">
    <source>
        <dbReference type="HAMAP-Rule" id="MF_00323"/>
    </source>
</evidence>
<gene>
    <name evidence="7" type="primary">cpfC</name>
    <name evidence="10" type="ORF">HMPREF9241_00195</name>
</gene>
<dbReference type="EC" id="4.99.1.9" evidence="7"/>
<keyword evidence="11" id="KW-1185">Reference proteome</keyword>
<evidence type="ECO:0000313" key="10">
    <source>
        <dbReference type="EMBL" id="EJZ88334.1"/>
    </source>
</evidence>
<dbReference type="PANTHER" id="PTHR11108:SF1">
    <property type="entry name" value="FERROCHELATASE, MITOCHONDRIAL"/>
    <property type="match status" value="1"/>
</dbReference>
<dbReference type="HOGENOM" id="CLU_018884_2_0_11"/>
<keyword evidence="7" id="KW-0479">Metal-binding</keyword>
<evidence type="ECO:0000313" key="11">
    <source>
        <dbReference type="Proteomes" id="UP000003994"/>
    </source>
</evidence>
<comment type="caution">
    <text evidence="10">The sequence shown here is derived from an EMBL/GenBank/DDBJ whole genome shotgun (WGS) entry which is preliminary data.</text>
</comment>
<evidence type="ECO:0000256" key="6">
    <source>
        <dbReference type="ARBA" id="ARBA00024536"/>
    </source>
</evidence>
<comment type="caution">
    <text evidence="7">Lacks conserved residue(s) required for the propagation of feature annotation.</text>
</comment>
<keyword evidence="3 7" id="KW-0350">Heme biosynthesis</keyword>
<reference evidence="10 11" key="1">
    <citation type="submission" date="2012-07" db="EMBL/GenBank/DDBJ databases">
        <title>The Genome Sequence of Actinomyces turicensis ACS-279-V-COL4.</title>
        <authorList>
            <consortium name="The Broad Institute Genome Sequencing Platform"/>
            <person name="Earl A."/>
            <person name="Ward D."/>
            <person name="Feldgarden M."/>
            <person name="Gevers D."/>
            <person name="Saerens B."/>
            <person name="Vaneechoutte M."/>
            <person name="Walker B."/>
            <person name="Young S.K."/>
            <person name="Zeng Q."/>
            <person name="Gargeya S."/>
            <person name="Fitzgerald M."/>
            <person name="Haas B."/>
            <person name="Abouelleil A."/>
            <person name="Alvarado L."/>
            <person name="Arachchi H.M."/>
            <person name="Berlin A."/>
            <person name="Chapman S.B."/>
            <person name="Goldberg J."/>
            <person name="Griggs A."/>
            <person name="Gujja S."/>
            <person name="Hansen M."/>
            <person name="Howarth C."/>
            <person name="Imamovic A."/>
            <person name="Larimer J."/>
            <person name="McCowen C."/>
            <person name="Montmayeur A."/>
            <person name="Murphy C."/>
            <person name="Neiman D."/>
            <person name="Pearson M."/>
            <person name="Priest M."/>
            <person name="Roberts A."/>
            <person name="Saif S."/>
            <person name="Shea T."/>
            <person name="Sisk P."/>
            <person name="Sykes S."/>
            <person name="Wortman J."/>
            <person name="Nusbaum C."/>
            <person name="Birren B."/>
        </authorList>
    </citation>
    <scope>NUCLEOTIDE SEQUENCE [LARGE SCALE GENOMIC DNA]</scope>
    <source>
        <strain evidence="10 11">ACS-279-V-Col4</strain>
    </source>
</reference>
<feature type="binding site" evidence="7">
    <location>
        <position position="304"/>
    </location>
    <ligand>
        <name>Fe(2+)</name>
        <dbReference type="ChEBI" id="CHEBI:29033"/>
    </ligand>
</feature>
<dbReference type="EMBL" id="AGWQ01000002">
    <property type="protein sequence ID" value="EJZ88334.1"/>
    <property type="molecule type" value="Genomic_DNA"/>
</dbReference>